<sequence length="304" mass="31885">MTFRTRRASLMRPPAFGRVMIGMHGQLIDVIDNNVQLYHLGNGARSYSPTIQRLLRLDPFSPFSAGGVNGYAFCNGDPINRTDPSGYLSLGSGLDIFAGMLSAVVALALVITTAGMGSPLLMALSYVAAGFSLTSSALQAASGSMEGVHPAVSEKLSIASNIFQIATAVIEIGLFVHLMRKGTNLAHTFHKVSPDHLDPRIGRLPTMVDVAVPQSFFPRAALLNASTSTSGLRSSLGSLASMRSIRSLATSPSVATLRSPASYSMLSSLRSLPQSPSLASSASSLYQTAPGSLRSSLGQISLLL</sequence>
<dbReference type="STRING" id="1122240.GCA_000620105_03596"/>
<evidence type="ECO:0000313" key="2">
    <source>
        <dbReference type="EMBL" id="AVY95440.1"/>
    </source>
</evidence>
<dbReference type="EMBL" id="CP028519">
    <property type="protein sequence ID" value="AVY95440.1"/>
    <property type="molecule type" value="Genomic_DNA"/>
</dbReference>
<proteinExistence type="predicted"/>
<keyword evidence="1" id="KW-0812">Transmembrane</keyword>
<reference evidence="2 3" key="1">
    <citation type="submission" date="2018-04" db="EMBL/GenBank/DDBJ databases">
        <title>Denitrifier Microvirgula.</title>
        <authorList>
            <person name="Anderson E."/>
            <person name="Jang J."/>
            <person name="Ishii S."/>
        </authorList>
    </citation>
    <scope>NUCLEOTIDE SEQUENCE [LARGE SCALE GENOMIC DNA]</scope>
    <source>
        <strain evidence="2 3">BE2.4</strain>
    </source>
</reference>
<keyword evidence="1" id="KW-1133">Transmembrane helix</keyword>
<dbReference type="Proteomes" id="UP000244173">
    <property type="component" value="Chromosome"/>
</dbReference>
<evidence type="ECO:0000313" key="3">
    <source>
        <dbReference type="Proteomes" id="UP000244173"/>
    </source>
</evidence>
<dbReference type="KEGG" id="maer:DAI18_16340"/>
<dbReference type="RefSeq" id="WP_084300324.1">
    <property type="nucleotide sequence ID" value="NZ_CP028519.1"/>
</dbReference>
<name>A0A2S0PDH9_9NEIS</name>
<dbReference type="InterPro" id="IPR022385">
    <property type="entry name" value="Rhs_assc_core"/>
</dbReference>
<gene>
    <name evidence="2" type="ORF">DAI18_16340</name>
</gene>
<dbReference type="AlphaFoldDB" id="A0A2S0PDH9"/>
<feature type="transmembrane region" description="Helical" evidence="1">
    <location>
        <begin position="162"/>
        <end position="179"/>
    </location>
</feature>
<protein>
    <submittedName>
        <fullName evidence="2">RHS repeat-associated core domain-containing protein</fullName>
    </submittedName>
</protein>
<dbReference type="NCBIfam" id="TIGR03696">
    <property type="entry name" value="Rhs_assc_core"/>
    <property type="match status" value="1"/>
</dbReference>
<keyword evidence="3" id="KW-1185">Reference proteome</keyword>
<keyword evidence="1" id="KW-0472">Membrane</keyword>
<dbReference type="Gene3D" id="2.180.10.10">
    <property type="entry name" value="RHS repeat-associated core"/>
    <property type="match status" value="1"/>
</dbReference>
<dbReference type="OrthoDB" id="8595607at2"/>
<accession>A0A2S0PDH9</accession>
<evidence type="ECO:0000256" key="1">
    <source>
        <dbReference type="SAM" id="Phobius"/>
    </source>
</evidence>
<organism evidence="2 3">
    <name type="scientific">Microvirgula aerodenitrificans</name>
    <dbReference type="NCBI Taxonomy" id="57480"/>
    <lineage>
        <taxon>Bacteria</taxon>
        <taxon>Pseudomonadati</taxon>
        <taxon>Pseudomonadota</taxon>
        <taxon>Betaproteobacteria</taxon>
        <taxon>Neisseriales</taxon>
        <taxon>Aquaspirillaceae</taxon>
        <taxon>Microvirgula</taxon>
    </lineage>
</organism>